<dbReference type="PANTHER" id="PTHR20854:SF4">
    <property type="entry name" value="INOSITOL-1-MONOPHOSPHATASE-RELATED"/>
    <property type="match status" value="1"/>
</dbReference>
<comment type="cofactor">
    <cofactor evidence="4">
        <name>Mg(2+)</name>
        <dbReference type="ChEBI" id="CHEBI:18420"/>
    </cofactor>
</comment>
<organism evidence="6 7">
    <name type="scientific">Corynebacterium efficiens (strain DSM 44549 / YS-314 / AJ 12310 / JCM 11189 / NBRC 100395)</name>
    <dbReference type="NCBI Taxonomy" id="196164"/>
    <lineage>
        <taxon>Bacteria</taxon>
        <taxon>Bacillati</taxon>
        <taxon>Actinomycetota</taxon>
        <taxon>Actinomycetes</taxon>
        <taxon>Mycobacteriales</taxon>
        <taxon>Corynebacteriaceae</taxon>
        <taxon>Corynebacterium</taxon>
    </lineage>
</organism>
<evidence type="ECO:0008006" key="8">
    <source>
        <dbReference type="Google" id="ProtNLM"/>
    </source>
</evidence>
<evidence type="ECO:0000313" key="7">
    <source>
        <dbReference type="Proteomes" id="UP000001409"/>
    </source>
</evidence>
<keyword evidence="2" id="KW-0378">Hydrolase</keyword>
<dbReference type="InterPro" id="IPR020583">
    <property type="entry name" value="Inositol_monoP_metal-BS"/>
</dbReference>
<dbReference type="InterPro" id="IPR000760">
    <property type="entry name" value="Inositol_monophosphatase-like"/>
</dbReference>
<dbReference type="KEGG" id="cef:CE0810"/>
<sequence>MLPGAAPTQRQQPVQPPCTMEHMSNTEQSHPAATLDDMIATITKTFVIAHDQDSDEHLAQALVYNAGRLAWRMRENGLSTDYKTSVSDVVTDADHAAEAFVAGALEALRPEDGVVGEEGANRASQSGRFWVVDPVDGTYNFTRGSDYWCSALALVEGDPASPERLRFGAVHRPAMGYTWFGGPGIRTTRDGVELSMLVDEPLSRTALATYIHPTWLADPQVSAAWQAVATRAAALRMLGAGSVDLGGVADGTSGVWMQHTVADWDWLPGRALVEGVGGAAIKVTAGGVEWCVAGNVQAVSEVADLLGELG</sequence>
<dbReference type="PROSITE" id="PS00629">
    <property type="entry name" value="IMP_1"/>
    <property type="match status" value="1"/>
</dbReference>
<evidence type="ECO:0000256" key="4">
    <source>
        <dbReference type="PIRSR" id="PIRSR600760-2"/>
    </source>
</evidence>
<keyword evidence="1 4" id="KW-0479">Metal-binding</keyword>
<evidence type="ECO:0000256" key="2">
    <source>
        <dbReference type="ARBA" id="ARBA00022801"/>
    </source>
</evidence>
<keyword evidence="7" id="KW-1185">Reference proteome</keyword>
<evidence type="ECO:0000313" key="6">
    <source>
        <dbReference type="EMBL" id="BAC17620.1"/>
    </source>
</evidence>
<dbReference type="AlphaFoldDB" id="Q8FRF1"/>
<dbReference type="GO" id="GO:0008934">
    <property type="term" value="F:inositol monophosphate 1-phosphatase activity"/>
    <property type="evidence" value="ECO:0007669"/>
    <property type="project" value="TreeGrafter"/>
</dbReference>
<dbReference type="CDD" id="cd01637">
    <property type="entry name" value="IMPase_like"/>
    <property type="match status" value="1"/>
</dbReference>
<evidence type="ECO:0000256" key="3">
    <source>
        <dbReference type="ARBA" id="ARBA00022842"/>
    </source>
</evidence>
<keyword evidence="3 4" id="KW-0460">Magnesium</keyword>
<dbReference type="GO" id="GO:0007165">
    <property type="term" value="P:signal transduction"/>
    <property type="evidence" value="ECO:0007669"/>
    <property type="project" value="TreeGrafter"/>
</dbReference>
<reference evidence="6 7" key="1">
    <citation type="journal article" date="2003" name="Genome Res.">
        <title>Comparative complete genome sequence analysis of the amino acid replacements responsible for the thermostability of Corynebacterium efficiens.</title>
        <authorList>
            <person name="Nishio Y."/>
            <person name="Nakamura Y."/>
            <person name="Kawarabayasi Y."/>
            <person name="Usuda Y."/>
            <person name="Kimura E."/>
            <person name="Sugimoto S."/>
            <person name="Matsui K."/>
            <person name="Yamagishi A."/>
            <person name="Kikuchi H."/>
            <person name="Ikeo K."/>
            <person name="Gojobori T."/>
        </authorList>
    </citation>
    <scope>NUCLEOTIDE SEQUENCE [LARGE SCALE GENOMIC DNA]</scope>
    <source>
        <strain evidence="7">DSM 44549 / YS-314 / AJ 12310 / JCM 11189 / NBRC 100395</strain>
    </source>
</reference>
<name>Q8FRF1_COREF</name>
<feature type="binding site" evidence="4">
    <location>
        <position position="133"/>
    </location>
    <ligand>
        <name>Mg(2+)</name>
        <dbReference type="ChEBI" id="CHEBI:18420"/>
        <label>1</label>
        <note>catalytic</note>
    </ligand>
</feature>
<feature type="binding site" evidence="4">
    <location>
        <position position="265"/>
    </location>
    <ligand>
        <name>Mg(2+)</name>
        <dbReference type="ChEBI" id="CHEBI:18420"/>
        <label>1</label>
        <note>catalytic</note>
    </ligand>
</feature>
<feature type="binding site" evidence="4">
    <location>
        <position position="117"/>
    </location>
    <ligand>
        <name>Mg(2+)</name>
        <dbReference type="ChEBI" id="CHEBI:18420"/>
        <label>1</label>
        <note>catalytic</note>
    </ligand>
</feature>
<feature type="region of interest" description="Disordered" evidence="5">
    <location>
        <begin position="1"/>
        <end position="30"/>
    </location>
</feature>
<dbReference type="Gene3D" id="3.40.190.80">
    <property type="match status" value="1"/>
</dbReference>
<evidence type="ECO:0000256" key="1">
    <source>
        <dbReference type="ARBA" id="ARBA00022723"/>
    </source>
</evidence>
<dbReference type="GO" id="GO:0046872">
    <property type="term" value="F:metal ion binding"/>
    <property type="evidence" value="ECO:0007669"/>
    <property type="project" value="UniProtKB-KW"/>
</dbReference>
<dbReference type="eggNOG" id="COG0483">
    <property type="taxonomic scope" value="Bacteria"/>
</dbReference>
<dbReference type="Gene3D" id="3.30.540.10">
    <property type="entry name" value="Fructose-1,6-Bisphosphatase, subunit A, domain 1"/>
    <property type="match status" value="1"/>
</dbReference>
<accession>Q8FRF1</accession>
<evidence type="ECO:0000256" key="5">
    <source>
        <dbReference type="SAM" id="MobiDB-lite"/>
    </source>
</evidence>
<feature type="binding site" evidence="4">
    <location>
        <position position="136"/>
    </location>
    <ligand>
        <name>Mg(2+)</name>
        <dbReference type="ChEBI" id="CHEBI:18420"/>
        <label>1</label>
        <note>catalytic</note>
    </ligand>
</feature>
<proteinExistence type="predicted"/>
<dbReference type="PANTHER" id="PTHR20854">
    <property type="entry name" value="INOSITOL MONOPHOSPHATASE"/>
    <property type="match status" value="1"/>
</dbReference>
<dbReference type="HOGENOM" id="CLU_044118_6_1_11"/>
<dbReference type="EMBL" id="BA000035">
    <property type="protein sequence ID" value="BAC17620.1"/>
    <property type="molecule type" value="Genomic_DNA"/>
</dbReference>
<dbReference type="STRING" id="196164.gene:10741214"/>
<protein>
    <recommendedName>
        <fullName evidence="8">Inositol monophosphatase</fullName>
    </recommendedName>
</protein>
<dbReference type="PRINTS" id="PR00377">
    <property type="entry name" value="IMPHPHTASES"/>
</dbReference>
<dbReference type="Pfam" id="PF00459">
    <property type="entry name" value="Inositol_P"/>
    <property type="match status" value="1"/>
</dbReference>
<dbReference type="SUPFAM" id="SSF56655">
    <property type="entry name" value="Carbohydrate phosphatase"/>
    <property type="match status" value="1"/>
</dbReference>
<dbReference type="GO" id="GO:0006020">
    <property type="term" value="P:inositol metabolic process"/>
    <property type="evidence" value="ECO:0007669"/>
    <property type="project" value="TreeGrafter"/>
</dbReference>
<dbReference type="Proteomes" id="UP000001409">
    <property type="component" value="Chromosome"/>
</dbReference>